<name>H2KQI4_CLOSI</name>
<dbReference type="InterPro" id="IPR035697">
    <property type="entry name" value="RNAP_III_RPC1_N"/>
</dbReference>
<dbReference type="EMBL" id="DF143009">
    <property type="protein sequence ID" value="GAA33483.2"/>
    <property type="molecule type" value="Genomic_DNA"/>
</dbReference>
<proteinExistence type="inferred from homology"/>
<dbReference type="Pfam" id="PF05000">
    <property type="entry name" value="RNA_pol_Rpb1_4"/>
    <property type="match status" value="1"/>
</dbReference>
<reference key="2">
    <citation type="submission" date="2011-10" db="EMBL/GenBank/DDBJ databases">
        <title>The genome and transcriptome sequence of Clonorchis sinensis provide insights into the carcinogenic liver fluke.</title>
        <authorList>
            <person name="Wang X."/>
            <person name="Huang Y."/>
            <person name="Chen W."/>
            <person name="Liu H."/>
            <person name="Guo L."/>
            <person name="Chen Y."/>
            <person name="Luo F."/>
            <person name="Zhou W."/>
            <person name="Sun J."/>
            <person name="Mao Q."/>
            <person name="Liang P."/>
            <person name="Zhou C."/>
            <person name="Tian Y."/>
            <person name="Men J."/>
            <person name="Lv X."/>
            <person name="Huang L."/>
            <person name="Zhou J."/>
            <person name="Hu Y."/>
            <person name="Li R."/>
            <person name="Zhang F."/>
            <person name="Lei H."/>
            <person name="Li X."/>
            <person name="Hu X."/>
            <person name="Liang C."/>
            <person name="Xu J."/>
            <person name="Wu Z."/>
            <person name="Yu X."/>
        </authorList>
    </citation>
    <scope>NUCLEOTIDE SEQUENCE</scope>
    <source>
        <strain>Henan</strain>
    </source>
</reference>
<evidence type="ECO:0000256" key="1">
    <source>
        <dbReference type="ARBA" id="ARBA00004123"/>
    </source>
</evidence>
<dbReference type="InterPro" id="IPR006592">
    <property type="entry name" value="RNA_pol_N"/>
</dbReference>
<dbReference type="InterPro" id="IPR042102">
    <property type="entry name" value="RNA_pol_Rpb1_3_sf"/>
</dbReference>
<dbReference type="InterPro" id="IPR015700">
    <property type="entry name" value="RPC1"/>
</dbReference>
<dbReference type="SUPFAM" id="SSF64484">
    <property type="entry name" value="beta and beta-prime subunits of DNA dependent RNA-polymerase"/>
    <property type="match status" value="1"/>
</dbReference>
<evidence type="ECO:0000313" key="14">
    <source>
        <dbReference type="Proteomes" id="UP000008909"/>
    </source>
</evidence>
<keyword evidence="3 11" id="KW-0240">DNA-directed RNA polymerase</keyword>
<evidence type="ECO:0000256" key="3">
    <source>
        <dbReference type="ARBA" id="ARBA00022478"/>
    </source>
</evidence>
<dbReference type="SMART" id="SM00663">
    <property type="entry name" value="RPOLA_N"/>
    <property type="match status" value="1"/>
</dbReference>
<dbReference type="Gene3D" id="6.20.50.80">
    <property type="match status" value="1"/>
</dbReference>
<keyword evidence="7" id="KW-0862">Zinc</keyword>
<keyword evidence="14" id="KW-1185">Reference proteome</keyword>
<feature type="domain" description="RNA polymerase N-terminal" evidence="12">
    <location>
        <begin position="315"/>
        <end position="630"/>
    </location>
</feature>
<keyword evidence="4 11" id="KW-0808">Transferase</keyword>
<sequence>MMSEIPSGQMWSQFRTNQRLLDPGLQTSDEKLVDMEHADVVLMFKEEEKVRLFLNELNKVIPSFGGTRHGRDNHGDVTLAILVTVSLVLRPLTALCKIFARGQEAGFQLGVHESRVHAVFGAVAMTVYRRPTVLVFLDLIPSIGVLTNQHVVHHTAAFVQATTYNPRIVTDKYGRSHLQWSSSRHCIKFQLCNEADIKQFSHVQVLKCLLYGEGQNNRKALEYGLLDPKLGFVTKGANLSYAVHDVYRYAKSKIDDHVNEYSSVILENPELSTLLHKGLEIIRPARALQLFSKIPESDLPLLMMPGGDSWTTHPKDLIVQRVPVAPSSIRPSVVSEVRSGTNEDDLTQMYQWILAQAATIEEDITEADQVACLDNLHAEFARMINSQQSGLPPVQDHKFMRGLLQRLSGKHGRFRGNLLGKRTNYTARTVISPDPNLRIDEVCVPDHCAKLLTFPARVTTFNLDFLRSLVLNGPNRYPGALFVSYKLRGEQKRQAEATGSSDVVKRFLASARAREDVARHLQPGDVVERHLVDGDIILFNRQPSLHRVSIQAFKAVVKPFRTFRFNPCCCNPFNADFDGDEMNVHLPQTEAARAEAKHLMLSLRNIVSPKNGEPLISPIQDLITATHLLTLKDVFFTRDQACQLASQIIAGNHLYQPIKLPKPAIMKPRRLWTGKQLFSLILSPHPSTGVKINIRQATKSVYSNRGEEMCPNDGFILIHNSQLLAGCADKKLLGGGSKASIFYSLLRNYGSETCADAMWRLARISLFYLAHRGFSIGLGEVMPSQELVKSKTKVIDVGFSTCDDYIHQYEKNTLKCNPGCSMEDTLESNLSQELSKIRDEAGAACKRQLHPSNSPLVMAQSGSKGSFLNISQMIACVGQQVIGGKRVPDVINGRSLIHFPRGSRTPEAKGFVGNSFYSGLTPSEFFFHAMSGREGLTDTAVKTADTGYMQRRLIKFLEDLTIAYDNTVRDSRGDIIQFCYGSDGLDPLEMEVETFPVDLNKELNNLRTNFPCPDEEALTPEQIDTALHAALGLEAFSFMGPAVKMEILSFFAKSVYPRLRVWHQFCLMDSVGQCDIGHPEDARLTQTQVRLFLTRIKEKYEKALIEPGSAVGALCGQSVGEPATQMTLKTFHFAGVASMNITQGVPRMREIVNAAAKIKTPLLTVTLTDPFSASLARQVKLAIEPTRLADISISLRQCLTPEDVYVSVKLDEKRMARRGITTARVASVIQSTKLRKVKLSRVTYSKNFVYVYPVDLNTLETVVKVLEDVVVKGIPGVARVVIQQDKDLEHRIYVEGAKLREVMCVPGVVPECTRSNNILEVEQVLGVEAARRVVIDELLAVMEGHGVEVNIRHVMLLADVMTNRGEVYGYQRTGMAKAKNSVLCLASFERTGDHLFEAAYHGQDDKVIGSVRFYSSDSELWLSFECAKFKAKDVREYFAREVSITAHWLLFAVMQKRDVTKL</sequence>
<evidence type="ECO:0000256" key="11">
    <source>
        <dbReference type="RuleBase" id="RU004279"/>
    </source>
</evidence>
<evidence type="ECO:0000256" key="6">
    <source>
        <dbReference type="ARBA" id="ARBA00022723"/>
    </source>
</evidence>
<dbReference type="Proteomes" id="UP000008909">
    <property type="component" value="Unassembled WGS sequence"/>
</dbReference>
<dbReference type="GO" id="GO:0003677">
    <property type="term" value="F:DNA binding"/>
    <property type="evidence" value="ECO:0007669"/>
    <property type="project" value="InterPro"/>
</dbReference>
<dbReference type="Pfam" id="PF04983">
    <property type="entry name" value="RNA_pol_Rpb1_3"/>
    <property type="match status" value="1"/>
</dbReference>
<dbReference type="InterPro" id="IPR007080">
    <property type="entry name" value="RNA_pol_Rpb1_1"/>
</dbReference>
<gene>
    <name evidence="13" type="ORF">CLF_103993</name>
</gene>
<organism evidence="13 14">
    <name type="scientific">Clonorchis sinensis</name>
    <name type="common">Chinese liver fluke</name>
    <dbReference type="NCBI Taxonomy" id="79923"/>
    <lineage>
        <taxon>Eukaryota</taxon>
        <taxon>Metazoa</taxon>
        <taxon>Spiralia</taxon>
        <taxon>Lophotrochozoa</taxon>
        <taxon>Platyhelminthes</taxon>
        <taxon>Trematoda</taxon>
        <taxon>Digenea</taxon>
        <taxon>Opisthorchiida</taxon>
        <taxon>Opisthorchiata</taxon>
        <taxon>Opisthorchiidae</taxon>
        <taxon>Clonorchis</taxon>
    </lineage>
</organism>
<dbReference type="InterPro" id="IPR007083">
    <property type="entry name" value="RNA_pol_Rpb1_4"/>
</dbReference>
<keyword evidence="6" id="KW-0479">Metal-binding</keyword>
<comment type="catalytic activity">
    <reaction evidence="11">
        <text>RNA(n) + a ribonucleoside 5'-triphosphate = RNA(n+1) + diphosphate</text>
        <dbReference type="Rhea" id="RHEA:21248"/>
        <dbReference type="Rhea" id="RHEA-COMP:14527"/>
        <dbReference type="Rhea" id="RHEA-COMP:17342"/>
        <dbReference type="ChEBI" id="CHEBI:33019"/>
        <dbReference type="ChEBI" id="CHEBI:61557"/>
        <dbReference type="ChEBI" id="CHEBI:140395"/>
        <dbReference type="EC" id="2.7.7.6"/>
    </reaction>
</comment>
<dbReference type="InterPro" id="IPR000722">
    <property type="entry name" value="RNA_pol_asu"/>
</dbReference>
<keyword evidence="10" id="KW-0539">Nucleus</keyword>
<dbReference type="Pfam" id="PF04997">
    <property type="entry name" value="RNA_pol_Rpb1_1"/>
    <property type="match status" value="1"/>
</dbReference>
<comment type="similarity">
    <text evidence="2 11">Belongs to the RNA polymerase beta' chain family.</text>
</comment>
<dbReference type="PANTHER" id="PTHR48446">
    <property type="entry name" value="DNA-DIRECTED RNA POLYMERASE SUBUNIT BETA' N-TERMINAL SECTION"/>
    <property type="match status" value="1"/>
</dbReference>
<dbReference type="Gene3D" id="3.30.1490.180">
    <property type="entry name" value="RNA polymerase ii"/>
    <property type="match status" value="1"/>
</dbReference>
<dbReference type="Gene3D" id="1.10.274.100">
    <property type="entry name" value="RNA polymerase Rpb1, domain 3"/>
    <property type="match status" value="1"/>
</dbReference>
<dbReference type="GO" id="GO:0046872">
    <property type="term" value="F:metal ion binding"/>
    <property type="evidence" value="ECO:0007669"/>
    <property type="project" value="UniProtKB-KW"/>
</dbReference>
<dbReference type="Gene3D" id="1.10.150.390">
    <property type="match status" value="1"/>
</dbReference>
<protein>
    <recommendedName>
        <fullName evidence="11">DNA-directed RNA polymerase subunit</fullName>
        <ecNumber evidence="11">2.7.7.6</ecNumber>
    </recommendedName>
</protein>
<dbReference type="InterPro" id="IPR007081">
    <property type="entry name" value="RNA_pol_Rpb1_5"/>
</dbReference>
<evidence type="ECO:0000313" key="13">
    <source>
        <dbReference type="EMBL" id="GAA33483.2"/>
    </source>
</evidence>
<keyword evidence="8" id="KW-0460">Magnesium</keyword>
<dbReference type="Gene3D" id="2.40.40.20">
    <property type="match status" value="1"/>
</dbReference>
<evidence type="ECO:0000256" key="4">
    <source>
        <dbReference type="ARBA" id="ARBA00022679"/>
    </source>
</evidence>
<dbReference type="GO" id="GO:0003899">
    <property type="term" value="F:DNA-directed RNA polymerase activity"/>
    <property type="evidence" value="ECO:0007669"/>
    <property type="project" value="UniProtKB-EC"/>
</dbReference>
<evidence type="ECO:0000256" key="9">
    <source>
        <dbReference type="ARBA" id="ARBA00023163"/>
    </source>
</evidence>
<dbReference type="Pfam" id="PF04998">
    <property type="entry name" value="RNA_pol_Rpb1_5"/>
    <property type="match status" value="1"/>
</dbReference>
<comment type="subcellular location">
    <subcellularLocation>
        <location evidence="1">Nucleus</location>
    </subcellularLocation>
</comment>
<keyword evidence="9 11" id="KW-0804">Transcription</keyword>
<dbReference type="Gene3D" id="1.10.132.30">
    <property type="match status" value="1"/>
</dbReference>
<comment type="function">
    <text evidence="11">DNA-dependent RNA polymerase catalyzes the transcription of DNA into RNA using the four ribonucleoside triphosphates as substrates.</text>
</comment>
<dbReference type="Gene3D" id="6.10.250.2940">
    <property type="match status" value="1"/>
</dbReference>
<dbReference type="GO" id="GO:0006351">
    <property type="term" value="P:DNA-templated transcription"/>
    <property type="evidence" value="ECO:0007669"/>
    <property type="project" value="InterPro"/>
</dbReference>
<keyword evidence="5 11" id="KW-0548">Nucleotidyltransferase</keyword>
<evidence type="ECO:0000256" key="2">
    <source>
        <dbReference type="ARBA" id="ARBA00006460"/>
    </source>
</evidence>
<dbReference type="GO" id="GO:0000428">
    <property type="term" value="C:DNA-directed RNA polymerase complex"/>
    <property type="evidence" value="ECO:0007669"/>
    <property type="project" value="UniProtKB-KW"/>
</dbReference>
<evidence type="ECO:0000256" key="5">
    <source>
        <dbReference type="ARBA" id="ARBA00022695"/>
    </source>
</evidence>
<dbReference type="FunFam" id="2.40.40.20:FF:000019">
    <property type="entry name" value="DNA-directed RNA polymerase II subunit RPB1"/>
    <property type="match status" value="1"/>
</dbReference>
<dbReference type="GO" id="GO:0031981">
    <property type="term" value="C:nuclear lumen"/>
    <property type="evidence" value="ECO:0007669"/>
    <property type="project" value="UniProtKB-ARBA"/>
</dbReference>
<dbReference type="CDD" id="cd02583">
    <property type="entry name" value="RNAP_III_RPC1_N"/>
    <property type="match status" value="1"/>
</dbReference>
<evidence type="ECO:0000256" key="7">
    <source>
        <dbReference type="ARBA" id="ARBA00022833"/>
    </source>
</evidence>
<dbReference type="Pfam" id="PF00623">
    <property type="entry name" value="RNA_pol_Rpb1_2"/>
    <property type="match status" value="1"/>
</dbReference>
<reference evidence="13" key="1">
    <citation type="journal article" date="2011" name="Genome Biol.">
        <title>The draft genome of the carcinogenic human liver fluke Clonorchis sinensis.</title>
        <authorList>
            <person name="Wang X."/>
            <person name="Chen W."/>
            <person name="Huang Y."/>
            <person name="Sun J."/>
            <person name="Men J."/>
            <person name="Liu H."/>
            <person name="Luo F."/>
            <person name="Guo L."/>
            <person name="Lv X."/>
            <person name="Deng C."/>
            <person name="Zhou C."/>
            <person name="Fan Y."/>
            <person name="Li X."/>
            <person name="Huang L."/>
            <person name="Hu Y."/>
            <person name="Liang C."/>
            <person name="Hu X."/>
            <person name="Xu J."/>
            <person name="Yu X."/>
        </authorList>
    </citation>
    <scope>NUCLEOTIDE SEQUENCE [LARGE SCALE GENOMIC DNA]</scope>
    <source>
        <strain evidence="13">Henan</strain>
    </source>
</reference>
<evidence type="ECO:0000256" key="10">
    <source>
        <dbReference type="ARBA" id="ARBA00023242"/>
    </source>
</evidence>
<evidence type="ECO:0000256" key="8">
    <source>
        <dbReference type="ARBA" id="ARBA00022842"/>
    </source>
</evidence>
<accession>H2KQI4</accession>
<dbReference type="PANTHER" id="PTHR48446:SF1">
    <property type="entry name" value="DNA-DIRECTED RNA POLYMERASE SUBUNIT BETA' N-TERMINAL SECTION"/>
    <property type="match status" value="1"/>
</dbReference>
<dbReference type="EC" id="2.7.7.6" evidence="11"/>
<dbReference type="InterPro" id="IPR038120">
    <property type="entry name" value="Rpb1_funnel_sf"/>
</dbReference>
<evidence type="ECO:0000259" key="12">
    <source>
        <dbReference type="SMART" id="SM00663"/>
    </source>
</evidence>
<dbReference type="InterPro" id="IPR007066">
    <property type="entry name" value="RNA_pol_Rpb1_3"/>
</dbReference>